<dbReference type="InterPro" id="IPR050122">
    <property type="entry name" value="RTK"/>
</dbReference>
<dbReference type="GO" id="GO:0043235">
    <property type="term" value="C:receptor complex"/>
    <property type="evidence" value="ECO:0007669"/>
    <property type="project" value="TreeGrafter"/>
</dbReference>
<dbReference type="STRING" id="103827.A0A0N5CQ57"/>
<sequence length="70" mass="8211">MNQVPVRWMAPETIQKLPQFSTKSDVWSFGVLMYEIFNDGIKPWPNWDARRCATYIRQGNMPEMPVHIGV</sequence>
<dbReference type="Pfam" id="PF07714">
    <property type="entry name" value="PK_Tyr_Ser-Thr"/>
    <property type="match status" value="1"/>
</dbReference>
<keyword evidence="3" id="KW-1185">Reference proteome</keyword>
<evidence type="ECO:0000313" key="4">
    <source>
        <dbReference type="WBParaSite" id="TCLT_0000235701-mRNA-1"/>
    </source>
</evidence>
<accession>A0A0N5CQ57</accession>
<dbReference type="Proteomes" id="UP000276776">
    <property type="component" value="Unassembled WGS sequence"/>
</dbReference>
<reference evidence="4" key="1">
    <citation type="submission" date="2017-02" db="UniProtKB">
        <authorList>
            <consortium name="WormBaseParasite"/>
        </authorList>
    </citation>
    <scope>IDENTIFICATION</scope>
</reference>
<dbReference type="WBParaSite" id="TCLT_0000235701-mRNA-1">
    <property type="protein sequence ID" value="TCLT_0000235701-mRNA-1"/>
    <property type="gene ID" value="TCLT_0000235701"/>
</dbReference>
<dbReference type="PANTHER" id="PTHR24416:SF611">
    <property type="entry name" value="TYROSINE-PROTEIN KINASE TRANSMEMBRANE RECEPTOR ROR"/>
    <property type="match status" value="1"/>
</dbReference>
<dbReference type="OrthoDB" id="5862519at2759"/>
<dbReference type="InterPro" id="IPR000719">
    <property type="entry name" value="Prot_kinase_dom"/>
</dbReference>
<dbReference type="PANTHER" id="PTHR24416">
    <property type="entry name" value="TYROSINE-PROTEIN KINASE RECEPTOR"/>
    <property type="match status" value="1"/>
</dbReference>
<dbReference type="Gene3D" id="1.10.510.10">
    <property type="entry name" value="Transferase(Phosphotransferase) domain 1"/>
    <property type="match status" value="1"/>
</dbReference>
<protein>
    <submittedName>
        <fullName evidence="4">Protein kinase domain-containing protein</fullName>
    </submittedName>
</protein>
<dbReference type="GO" id="GO:0007169">
    <property type="term" value="P:cell surface receptor protein tyrosine kinase signaling pathway"/>
    <property type="evidence" value="ECO:0007669"/>
    <property type="project" value="TreeGrafter"/>
</dbReference>
<reference evidence="2 3" key="2">
    <citation type="submission" date="2018-11" db="EMBL/GenBank/DDBJ databases">
        <authorList>
            <consortium name="Pathogen Informatics"/>
        </authorList>
    </citation>
    <scope>NUCLEOTIDE SEQUENCE [LARGE SCALE GENOMIC DNA]</scope>
</reference>
<gene>
    <name evidence="2" type="ORF">TCLT_LOCUS2357</name>
</gene>
<evidence type="ECO:0000313" key="3">
    <source>
        <dbReference type="Proteomes" id="UP000276776"/>
    </source>
</evidence>
<dbReference type="AlphaFoldDB" id="A0A0N5CQ57"/>
<dbReference type="GO" id="GO:0005524">
    <property type="term" value="F:ATP binding"/>
    <property type="evidence" value="ECO:0007669"/>
    <property type="project" value="InterPro"/>
</dbReference>
<organism evidence="4">
    <name type="scientific">Thelazia callipaeda</name>
    <name type="common">Oriental eyeworm</name>
    <name type="synonym">Parasitic nematode</name>
    <dbReference type="NCBI Taxonomy" id="103827"/>
    <lineage>
        <taxon>Eukaryota</taxon>
        <taxon>Metazoa</taxon>
        <taxon>Ecdysozoa</taxon>
        <taxon>Nematoda</taxon>
        <taxon>Chromadorea</taxon>
        <taxon>Rhabditida</taxon>
        <taxon>Spirurina</taxon>
        <taxon>Spiruromorpha</taxon>
        <taxon>Thelazioidea</taxon>
        <taxon>Thelaziidae</taxon>
        <taxon>Thelazia</taxon>
    </lineage>
</organism>
<dbReference type="InterPro" id="IPR001245">
    <property type="entry name" value="Ser-Thr/Tyr_kinase_cat_dom"/>
</dbReference>
<dbReference type="EMBL" id="UYYF01000466">
    <property type="protein sequence ID" value="VDM98270.1"/>
    <property type="molecule type" value="Genomic_DNA"/>
</dbReference>
<dbReference type="GO" id="GO:0004714">
    <property type="term" value="F:transmembrane receptor protein tyrosine kinase activity"/>
    <property type="evidence" value="ECO:0007669"/>
    <property type="project" value="TreeGrafter"/>
</dbReference>
<proteinExistence type="predicted"/>
<name>A0A0N5CQ57_THECL</name>
<dbReference type="InterPro" id="IPR011009">
    <property type="entry name" value="Kinase-like_dom_sf"/>
</dbReference>
<dbReference type="SUPFAM" id="SSF56112">
    <property type="entry name" value="Protein kinase-like (PK-like)"/>
    <property type="match status" value="1"/>
</dbReference>
<feature type="domain" description="Protein kinase" evidence="1">
    <location>
        <begin position="1"/>
        <end position="70"/>
    </location>
</feature>
<dbReference type="GO" id="GO:0005886">
    <property type="term" value="C:plasma membrane"/>
    <property type="evidence" value="ECO:0007669"/>
    <property type="project" value="TreeGrafter"/>
</dbReference>
<dbReference type="PROSITE" id="PS50011">
    <property type="entry name" value="PROTEIN_KINASE_DOM"/>
    <property type="match status" value="1"/>
</dbReference>
<evidence type="ECO:0000259" key="1">
    <source>
        <dbReference type="PROSITE" id="PS50011"/>
    </source>
</evidence>
<evidence type="ECO:0000313" key="2">
    <source>
        <dbReference type="EMBL" id="VDM98270.1"/>
    </source>
</evidence>